<comment type="caution">
    <text evidence="1">The sequence shown here is derived from an EMBL/GenBank/DDBJ whole genome shotgun (WGS) entry which is preliminary data.</text>
</comment>
<protein>
    <submittedName>
        <fullName evidence="1">Uncharacterized protein</fullName>
    </submittedName>
</protein>
<keyword evidence="2" id="KW-1185">Reference proteome</keyword>
<evidence type="ECO:0000313" key="1">
    <source>
        <dbReference type="EMBL" id="KAI8541471.1"/>
    </source>
</evidence>
<organism evidence="1 2">
    <name type="scientific">Rhododendron molle</name>
    <name type="common">Chinese azalea</name>
    <name type="synonym">Azalea mollis</name>
    <dbReference type="NCBI Taxonomy" id="49168"/>
    <lineage>
        <taxon>Eukaryota</taxon>
        <taxon>Viridiplantae</taxon>
        <taxon>Streptophyta</taxon>
        <taxon>Embryophyta</taxon>
        <taxon>Tracheophyta</taxon>
        <taxon>Spermatophyta</taxon>
        <taxon>Magnoliopsida</taxon>
        <taxon>eudicotyledons</taxon>
        <taxon>Gunneridae</taxon>
        <taxon>Pentapetalae</taxon>
        <taxon>asterids</taxon>
        <taxon>Ericales</taxon>
        <taxon>Ericaceae</taxon>
        <taxon>Ericoideae</taxon>
        <taxon>Rhodoreae</taxon>
        <taxon>Rhododendron</taxon>
    </lineage>
</organism>
<reference evidence="1" key="1">
    <citation type="submission" date="2022-02" db="EMBL/GenBank/DDBJ databases">
        <title>Plant Genome Project.</title>
        <authorList>
            <person name="Zhang R.-G."/>
        </authorList>
    </citation>
    <scope>NUCLEOTIDE SEQUENCE</scope>
    <source>
        <strain evidence="1">AT1</strain>
    </source>
</reference>
<proteinExistence type="predicted"/>
<dbReference type="Proteomes" id="UP001062846">
    <property type="component" value="Chromosome 8"/>
</dbReference>
<dbReference type="EMBL" id="CM046395">
    <property type="protein sequence ID" value="KAI8541471.1"/>
    <property type="molecule type" value="Genomic_DNA"/>
</dbReference>
<name>A0ACC0ML46_RHOML</name>
<accession>A0ACC0ML46</accession>
<sequence>MTAFYIIQVEKLRAESQQSSVIGHNWMLQGSFNSIFSLANICYSGDGIRTWNEEAVSRCTLFSSQEGPSHFPGQQGSKNEITQ</sequence>
<gene>
    <name evidence="1" type="ORF">RHMOL_Rhmol08G0063400</name>
</gene>
<evidence type="ECO:0000313" key="2">
    <source>
        <dbReference type="Proteomes" id="UP001062846"/>
    </source>
</evidence>